<dbReference type="AlphaFoldDB" id="A0A5B1BWE9"/>
<evidence type="ECO:0000256" key="4">
    <source>
        <dbReference type="ARBA" id="ARBA00023159"/>
    </source>
</evidence>
<dbReference type="GO" id="GO:2000142">
    <property type="term" value="P:regulation of DNA-templated transcription initiation"/>
    <property type="evidence" value="ECO:0007669"/>
    <property type="project" value="TreeGrafter"/>
</dbReference>
<proteinExistence type="inferred from homology"/>
<keyword evidence="5" id="KW-0804">Transcription</keyword>
<dbReference type="PANTHER" id="PTHR30293">
    <property type="entry name" value="TRANSCRIPTIONAL REGULATORY PROTEIN NAC-RELATED"/>
    <property type="match status" value="1"/>
</dbReference>
<dbReference type="OrthoDB" id="9789529at2"/>
<name>A0A5B1BWE9_MYCSI</name>
<evidence type="ECO:0000259" key="8">
    <source>
        <dbReference type="PROSITE" id="PS50931"/>
    </source>
</evidence>
<evidence type="ECO:0000256" key="6">
    <source>
        <dbReference type="ARBA" id="ARBA00040885"/>
    </source>
</evidence>
<evidence type="ECO:0000256" key="2">
    <source>
        <dbReference type="ARBA" id="ARBA00023015"/>
    </source>
</evidence>
<dbReference type="Pfam" id="PF00126">
    <property type="entry name" value="HTH_1"/>
    <property type="match status" value="1"/>
</dbReference>
<protein>
    <recommendedName>
        <fullName evidence="6">Probable hydrogen peroxide-inducible genes activator</fullName>
    </recommendedName>
</protein>
<dbReference type="GO" id="GO:0003677">
    <property type="term" value="F:DNA binding"/>
    <property type="evidence" value="ECO:0007669"/>
    <property type="project" value="UniProtKB-KW"/>
</dbReference>
<evidence type="ECO:0000313" key="10">
    <source>
        <dbReference type="Proteomes" id="UP000324701"/>
    </source>
</evidence>
<evidence type="ECO:0000256" key="7">
    <source>
        <dbReference type="ARBA" id="ARBA00056658"/>
    </source>
</evidence>
<gene>
    <name evidence="9" type="ORF">F0Q45_02460</name>
</gene>
<keyword evidence="3" id="KW-0238">DNA-binding</keyword>
<dbReference type="Pfam" id="PF03466">
    <property type="entry name" value="LysR_substrate"/>
    <property type="match status" value="1"/>
</dbReference>
<dbReference type="Gene3D" id="1.10.10.10">
    <property type="entry name" value="Winged helix-like DNA-binding domain superfamily/Winged helix DNA-binding domain"/>
    <property type="match status" value="1"/>
</dbReference>
<dbReference type="InterPro" id="IPR005119">
    <property type="entry name" value="LysR_subst-bd"/>
</dbReference>
<dbReference type="FunFam" id="1.10.10.10:FF:000001">
    <property type="entry name" value="LysR family transcriptional regulator"/>
    <property type="match status" value="1"/>
</dbReference>
<dbReference type="EMBL" id="VTZN01000007">
    <property type="protein sequence ID" value="KAA1251750.1"/>
    <property type="molecule type" value="Genomic_DNA"/>
</dbReference>
<dbReference type="GO" id="GO:0003700">
    <property type="term" value="F:DNA-binding transcription factor activity"/>
    <property type="evidence" value="ECO:0007669"/>
    <property type="project" value="InterPro"/>
</dbReference>
<sequence>MLNLRHLSNFVTVVEAGSFSRAAQKIYIAQPSLSQQIASLEAQLGAALLLRSARGVRPTAQGEVLYREALNILRQVEALPVLLGDSVVEPAGVVALGISTAMAPIFATDILRECAEALPKVRIVLESADGETIAAMIANRQMDLGVVFEIDPLPRLARRQLYRQRLYLFAARSEMIEKPAEVALTENGIVCPPASSILHQGLERALAARGLPFVPQTEAMTYFDILSAVRTGSRITLLPRGELDVTTFDLATPVALEPALYLTGSIVSSDEYPLSRPADAIAAIIERVIVGRAASGALRGAELIAQPVRP</sequence>
<evidence type="ECO:0000256" key="3">
    <source>
        <dbReference type="ARBA" id="ARBA00023125"/>
    </source>
</evidence>
<evidence type="ECO:0000256" key="5">
    <source>
        <dbReference type="ARBA" id="ARBA00023163"/>
    </source>
</evidence>
<organism evidence="9 10">
    <name type="scientific">Mycobacterium simiae</name>
    <name type="common">Mycobacterium habana</name>
    <dbReference type="NCBI Taxonomy" id="1784"/>
    <lineage>
        <taxon>Bacteria</taxon>
        <taxon>Bacillati</taxon>
        <taxon>Actinomycetota</taxon>
        <taxon>Actinomycetes</taxon>
        <taxon>Mycobacteriales</taxon>
        <taxon>Mycobacteriaceae</taxon>
        <taxon>Mycobacterium</taxon>
        <taxon>Mycobacterium simiae complex</taxon>
    </lineage>
</organism>
<dbReference type="InterPro" id="IPR036388">
    <property type="entry name" value="WH-like_DNA-bd_sf"/>
</dbReference>
<evidence type="ECO:0000256" key="1">
    <source>
        <dbReference type="ARBA" id="ARBA00009437"/>
    </source>
</evidence>
<dbReference type="PROSITE" id="PS50931">
    <property type="entry name" value="HTH_LYSR"/>
    <property type="match status" value="1"/>
</dbReference>
<dbReference type="PANTHER" id="PTHR30293:SF0">
    <property type="entry name" value="NITROGEN ASSIMILATION REGULATORY PROTEIN NAC"/>
    <property type="match status" value="1"/>
</dbReference>
<dbReference type="InterPro" id="IPR036390">
    <property type="entry name" value="WH_DNA-bd_sf"/>
</dbReference>
<dbReference type="SUPFAM" id="SSF53850">
    <property type="entry name" value="Periplasmic binding protein-like II"/>
    <property type="match status" value="1"/>
</dbReference>
<evidence type="ECO:0000313" key="9">
    <source>
        <dbReference type="EMBL" id="KAA1251750.1"/>
    </source>
</evidence>
<keyword evidence="2" id="KW-0805">Transcription regulation</keyword>
<dbReference type="Proteomes" id="UP000324701">
    <property type="component" value="Unassembled WGS sequence"/>
</dbReference>
<comment type="function">
    <text evidence="7">Required for the induction the katG gene for catalase. Involved in the response to hydrogen peroxide.</text>
</comment>
<dbReference type="InterPro" id="IPR000847">
    <property type="entry name" value="LysR_HTH_N"/>
</dbReference>
<dbReference type="Gene3D" id="3.40.190.290">
    <property type="match status" value="1"/>
</dbReference>
<dbReference type="PRINTS" id="PR00039">
    <property type="entry name" value="HTHLYSR"/>
</dbReference>
<accession>A0A5B1BWE9</accession>
<keyword evidence="4" id="KW-0010">Activator</keyword>
<keyword evidence="10" id="KW-1185">Reference proteome</keyword>
<comment type="similarity">
    <text evidence="1">Belongs to the LysR transcriptional regulatory family.</text>
</comment>
<feature type="domain" description="HTH lysR-type" evidence="8">
    <location>
        <begin position="2"/>
        <end position="59"/>
    </location>
</feature>
<comment type="caution">
    <text evidence="9">The sequence shown here is derived from an EMBL/GenBank/DDBJ whole genome shotgun (WGS) entry which is preliminary data.</text>
</comment>
<dbReference type="RefSeq" id="WP_149652392.1">
    <property type="nucleotide sequence ID" value="NZ_VTZN01000007.1"/>
</dbReference>
<dbReference type="SUPFAM" id="SSF46785">
    <property type="entry name" value="Winged helix' DNA-binding domain"/>
    <property type="match status" value="1"/>
</dbReference>
<reference evidence="9 10" key="1">
    <citation type="submission" date="2019-09" db="EMBL/GenBank/DDBJ databases">
        <title>Report of infection by Mycobacterium simiae a patient suffering from pulmonary tuberculosis.</title>
        <authorList>
            <person name="Mohanty P.S."/>
            <person name="Bansal A.K."/>
            <person name="Singh H."/>
            <person name="Sharma S."/>
            <person name="Patil S.A."/>
            <person name="Upadhaya P."/>
            <person name="Singh P.K."/>
            <person name="Kumar D."/>
            <person name="Kumar S."/>
            <person name="Singh R.K."/>
            <person name="Chaudhary B."/>
        </authorList>
    </citation>
    <scope>NUCLEOTIDE SEQUENCE [LARGE SCALE GENOMIC DNA]</scope>
    <source>
        <strain evidence="9 10">JAL-560-SIM</strain>
    </source>
</reference>